<proteinExistence type="predicted"/>
<reference evidence="1" key="2">
    <citation type="journal article" date="2015" name="Fish Shellfish Immunol.">
        <title>Early steps in the European eel (Anguilla anguilla)-Vibrio vulnificus interaction in the gills: Role of the RtxA13 toxin.</title>
        <authorList>
            <person name="Callol A."/>
            <person name="Pajuelo D."/>
            <person name="Ebbesson L."/>
            <person name="Teles M."/>
            <person name="MacKenzie S."/>
            <person name="Amaro C."/>
        </authorList>
    </citation>
    <scope>NUCLEOTIDE SEQUENCE</scope>
</reference>
<accession>A0A0E9R3B7</accession>
<protein>
    <submittedName>
        <fullName evidence="1">Uncharacterized protein</fullName>
    </submittedName>
</protein>
<reference evidence="1" key="1">
    <citation type="submission" date="2014-11" db="EMBL/GenBank/DDBJ databases">
        <authorList>
            <person name="Amaro Gonzalez C."/>
        </authorList>
    </citation>
    <scope>NUCLEOTIDE SEQUENCE</scope>
</reference>
<name>A0A0E9R3B7_ANGAN</name>
<dbReference type="EMBL" id="GBXM01085350">
    <property type="protein sequence ID" value="JAH23227.1"/>
    <property type="molecule type" value="Transcribed_RNA"/>
</dbReference>
<organism evidence="1">
    <name type="scientific">Anguilla anguilla</name>
    <name type="common">European freshwater eel</name>
    <name type="synonym">Muraena anguilla</name>
    <dbReference type="NCBI Taxonomy" id="7936"/>
    <lineage>
        <taxon>Eukaryota</taxon>
        <taxon>Metazoa</taxon>
        <taxon>Chordata</taxon>
        <taxon>Craniata</taxon>
        <taxon>Vertebrata</taxon>
        <taxon>Euteleostomi</taxon>
        <taxon>Actinopterygii</taxon>
        <taxon>Neopterygii</taxon>
        <taxon>Teleostei</taxon>
        <taxon>Anguilliformes</taxon>
        <taxon>Anguillidae</taxon>
        <taxon>Anguilla</taxon>
    </lineage>
</organism>
<evidence type="ECO:0000313" key="1">
    <source>
        <dbReference type="EMBL" id="JAH23227.1"/>
    </source>
</evidence>
<sequence>MYLIILTLIYSLEV</sequence>